<dbReference type="RefSeq" id="WP_136407352.1">
    <property type="nucleotide sequence ID" value="NZ_SSWX01000021.1"/>
</dbReference>
<comment type="similarity">
    <text evidence="1">Belongs to the bacterial solute-binding protein 3 family.</text>
</comment>
<evidence type="ECO:0000256" key="3">
    <source>
        <dbReference type="ARBA" id="ARBA00022729"/>
    </source>
</evidence>
<dbReference type="OrthoDB" id="9777941at2"/>
<evidence type="ECO:0000313" key="6">
    <source>
        <dbReference type="EMBL" id="THJ31644.1"/>
    </source>
</evidence>
<evidence type="ECO:0000259" key="5">
    <source>
        <dbReference type="SMART" id="SM00062"/>
    </source>
</evidence>
<dbReference type="Gene3D" id="3.40.190.10">
    <property type="entry name" value="Periplasmic binding protein-like II"/>
    <property type="match status" value="2"/>
</dbReference>
<dbReference type="InterPro" id="IPR051455">
    <property type="entry name" value="Bact_solute-bind_prot3"/>
</dbReference>
<comment type="caution">
    <text evidence="6">The sequence shown here is derived from an EMBL/GenBank/DDBJ whole genome shotgun (WGS) entry which is preliminary data.</text>
</comment>
<evidence type="ECO:0000313" key="7">
    <source>
        <dbReference type="Proteomes" id="UP000306236"/>
    </source>
</evidence>
<dbReference type="AlphaFoldDB" id="A0A4S5BH03"/>
<evidence type="ECO:0000256" key="1">
    <source>
        <dbReference type="ARBA" id="ARBA00010333"/>
    </source>
</evidence>
<sequence>MKLSLTSLFAAVLAASALMTGAAHAQDSGATVAAIKKRGELVCGVSQGSAGLSLADNNGQWKGLDVDVCKALATATLGSPDKVRYVPLSSQQRFPALQNGEIDVLSRNTTITSGRDSGIKITAPAIVFYDGQGFMVPKKLGITSAKDLNGAQVCVQPGTNNEQNLVDWFSSHKLEYKPVVIENLVELEKAFYAGRCDVYLSDKSTLAASRSARADNPDDFIILPENINKSPLGPWVRDNDSNWIAIVKWTVNGLVAAEELGISSGNVDSFADSKDPQVRRLLGLDAGIGKGFGLDEKWLYNVIKNVGNYGEVWERNVGQNTPIKLDRGLNNQWNQGGLLYAPPFQ</sequence>
<dbReference type="InterPro" id="IPR001638">
    <property type="entry name" value="Solute-binding_3/MltF_N"/>
</dbReference>
<dbReference type="GO" id="GO:0006865">
    <property type="term" value="P:amino acid transport"/>
    <property type="evidence" value="ECO:0007669"/>
    <property type="project" value="TreeGrafter"/>
</dbReference>
<protein>
    <submittedName>
        <fullName evidence="6">Amino acid ABC transporter substrate-binding protein</fullName>
    </submittedName>
</protein>
<feature type="chain" id="PRO_5020925022" evidence="4">
    <location>
        <begin position="26"/>
        <end position="345"/>
    </location>
</feature>
<dbReference type="Proteomes" id="UP000306236">
    <property type="component" value="Unassembled WGS sequence"/>
</dbReference>
<organism evidence="6 7">
    <name type="scientific">Lampropedia aestuarii</name>
    <dbReference type="NCBI Taxonomy" id="2562762"/>
    <lineage>
        <taxon>Bacteria</taxon>
        <taxon>Pseudomonadati</taxon>
        <taxon>Pseudomonadota</taxon>
        <taxon>Betaproteobacteria</taxon>
        <taxon>Burkholderiales</taxon>
        <taxon>Comamonadaceae</taxon>
        <taxon>Lampropedia</taxon>
    </lineage>
</organism>
<dbReference type="Pfam" id="PF00497">
    <property type="entry name" value="SBP_bac_3"/>
    <property type="match status" value="1"/>
</dbReference>
<dbReference type="PANTHER" id="PTHR30085:SF7">
    <property type="entry name" value="AMINO-ACID ABC TRANSPORTER-BINDING PROTEIN YHDW-RELATED"/>
    <property type="match status" value="1"/>
</dbReference>
<keyword evidence="7" id="KW-1185">Reference proteome</keyword>
<gene>
    <name evidence="6" type="ORF">E8K88_14270</name>
</gene>
<name>A0A4S5BH03_9BURK</name>
<proteinExistence type="inferred from homology"/>
<feature type="signal peptide" evidence="4">
    <location>
        <begin position="1"/>
        <end position="25"/>
    </location>
</feature>
<keyword evidence="3 4" id="KW-0732">Signal</keyword>
<dbReference type="SUPFAM" id="SSF53850">
    <property type="entry name" value="Periplasmic binding protein-like II"/>
    <property type="match status" value="1"/>
</dbReference>
<evidence type="ECO:0000256" key="2">
    <source>
        <dbReference type="ARBA" id="ARBA00022448"/>
    </source>
</evidence>
<accession>A0A4S5BH03</accession>
<feature type="domain" description="Solute-binding protein family 3/N-terminal" evidence="5">
    <location>
        <begin position="40"/>
        <end position="268"/>
    </location>
</feature>
<dbReference type="SMART" id="SM00062">
    <property type="entry name" value="PBPb"/>
    <property type="match status" value="1"/>
</dbReference>
<dbReference type="CDD" id="cd13692">
    <property type="entry name" value="PBP2_BztA"/>
    <property type="match status" value="1"/>
</dbReference>
<reference evidence="6 7" key="1">
    <citation type="submission" date="2019-04" db="EMBL/GenBank/DDBJ databases">
        <title>Lampropedia sp YIM MLB12 draf genome.</title>
        <authorList>
            <person name="Wang Y.-X."/>
        </authorList>
    </citation>
    <scope>NUCLEOTIDE SEQUENCE [LARGE SCALE GENOMIC DNA]</scope>
    <source>
        <strain evidence="6 7">YIM MLB12</strain>
    </source>
</reference>
<dbReference type="EMBL" id="SSWX01000021">
    <property type="protein sequence ID" value="THJ31644.1"/>
    <property type="molecule type" value="Genomic_DNA"/>
</dbReference>
<dbReference type="PANTHER" id="PTHR30085">
    <property type="entry name" value="AMINO ACID ABC TRANSPORTER PERMEASE"/>
    <property type="match status" value="1"/>
</dbReference>
<evidence type="ECO:0000256" key="4">
    <source>
        <dbReference type="SAM" id="SignalP"/>
    </source>
</evidence>
<keyword evidence="2" id="KW-0813">Transport</keyword>